<organism evidence="1 2">
    <name type="scientific">Neisseria gonorrhoeae (strain NCCP11945)</name>
    <dbReference type="NCBI Taxonomy" id="521006"/>
    <lineage>
        <taxon>Bacteria</taxon>
        <taxon>Pseudomonadati</taxon>
        <taxon>Pseudomonadota</taxon>
        <taxon>Betaproteobacteria</taxon>
        <taxon>Neisseriales</taxon>
        <taxon>Neisseriaceae</taxon>
        <taxon>Neisseria</taxon>
    </lineage>
</organism>
<name>B4RM93_NEIG2</name>
<gene>
    <name evidence="1" type="ordered locus">NGK_1253</name>
</gene>
<dbReference type="EMBL" id="CP001050">
    <property type="protein sequence ID" value="ACF29929.1"/>
    <property type="molecule type" value="Genomic_DNA"/>
</dbReference>
<dbReference type="HOGENOM" id="CLU_3292892_0_0_4"/>
<dbReference type="Proteomes" id="UP000002564">
    <property type="component" value="Chromosome"/>
</dbReference>
<sequence length="40" mass="4454">MGFYPPQDAPSETFRVCGEVSVFSDKFLRLSASGFPLLQE</sequence>
<proteinExistence type="predicted"/>
<accession>B4RM93</accession>
<evidence type="ECO:0000313" key="1">
    <source>
        <dbReference type="EMBL" id="ACF29929.1"/>
    </source>
</evidence>
<dbReference type="AlphaFoldDB" id="B4RM93"/>
<protein>
    <submittedName>
        <fullName evidence="1">Uncharacterized protein</fullName>
    </submittedName>
</protein>
<dbReference type="KEGG" id="ngk:NGK_1253"/>
<evidence type="ECO:0000313" key="2">
    <source>
        <dbReference type="Proteomes" id="UP000002564"/>
    </source>
</evidence>
<reference evidence="1 2" key="1">
    <citation type="journal article" date="2008" name="J. Bacteriol.">
        <title>Complete genome sequence of Neisseria gonorrhoeae NCCP11945.</title>
        <authorList>
            <person name="Chung G.T."/>
            <person name="Yoo J.S."/>
            <person name="Oh H.B."/>
            <person name="Lee Y.S."/>
            <person name="Cha S.H."/>
            <person name="Kim S.J."/>
            <person name="Yoo C.K."/>
        </authorList>
    </citation>
    <scope>NUCLEOTIDE SEQUENCE [LARGE SCALE GENOMIC DNA]</scope>
    <source>
        <strain evidence="1 2">NCCP11945</strain>
    </source>
</reference>